<keyword evidence="5" id="KW-1185">Reference proteome</keyword>
<dbReference type="SMART" id="SM00382">
    <property type="entry name" value="AAA"/>
    <property type="match status" value="2"/>
</dbReference>
<evidence type="ECO:0000259" key="3">
    <source>
        <dbReference type="PROSITE" id="PS50893"/>
    </source>
</evidence>
<feature type="domain" description="ABC transporter" evidence="3">
    <location>
        <begin position="4"/>
        <end position="213"/>
    </location>
</feature>
<dbReference type="InterPro" id="IPR051309">
    <property type="entry name" value="ABCF_ATPase"/>
</dbReference>
<dbReference type="Pfam" id="PF00005">
    <property type="entry name" value="ABC_tran"/>
    <property type="match status" value="2"/>
</dbReference>
<dbReference type="SUPFAM" id="SSF52540">
    <property type="entry name" value="P-loop containing nucleoside triphosphate hydrolases"/>
    <property type="match status" value="2"/>
</dbReference>
<name>A0A430A137_9ENTE</name>
<evidence type="ECO:0000256" key="1">
    <source>
        <dbReference type="ARBA" id="ARBA00022741"/>
    </source>
</evidence>
<dbReference type="Gene3D" id="3.40.50.300">
    <property type="entry name" value="P-loop containing nucleotide triphosphate hydrolases"/>
    <property type="match status" value="2"/>
</dbReference>
<evidence type="ECO:0000313" key="5">
    <source>
        <dbReference type="Proteomes" id="UP000287857"/>
    </source>
</evidence>
<dbReference type="PROSITE" id="PS50893">
    <property type="entry name" value="ABC_TRANSPORTER_2"/>
    <property type="match status" value="1"/>
</dbReference>
<evidence type="ECO:0000256" key="2">
    <source>
        <dbReference type="ARBA" id="ARBA00022840"/>
    </source>
</evidence>
<protein>
    <recommendedName>
        <fullName evidence="3">ABC transporter domain-containing protein</fullName>
    </recommendedName>
</protein>
<dbReference type="InterPro" id="IPR017871">
    <property type="entry name" value="ABC_transporter-like_CS"/>
</dbReference>
<dbReference type="CDD" id="cd03221">
    <property type="entry name" value="ABCF_EF-3"/>
    <property type="match status" value="1"/>
</dbReference>
<reference evidence="4 5" key="1">
    <citation type="submission" date="2017-05" db="EMBL/GenBank/DDBJ databases">
        <title>Vagococcus spp. assemblies.</title>
        <authorList>
            <person name="Gulvik C.A."/>
        </authorList>
    </citation>
    <scope>NUCLEOTIDE SEQUENCE [LARGE SCALE GENOMIC DNA]</scope>
    <source>
        <strain evidence="4 5">SS1995</strain>
    </source>
</reference>
<dbReference type="PANTHER" id="PTHR42855">
    <property type="entry name" value="ABC TRANSPORTER ATP-BINDING SUBUNIT"/>
    <property type="match status" value="1"/>
</dbReference>
<dbReference type="PROSITE" id="PS00211">
    <property type="entry name" value="ABC_TRANSPORTER_1"/>
    <property type="match status" value="1"/>
</dbReference>
<accession>A0A430A137</accession>
<dbReference type="InterPro" id="IPR003593">
    <property type="entry name" value="AAA+_ATPase"/>
</dbReference>
<sequence length="494" mass="57689">MSNLKIEQLTFGYDLQNQVLFDHVSLNLDTSWKLGLVGRNGRGKSTLLNIFQNKLSYQGTISCQKEMLYFPMSIANEDLLTFDIIQDLTESELWQVERELKQLSVDDLCLWRPFSQLSGGEQTKILLAVLFAAEDKFLLIDEPTNHLDAESRKLVAEYFSSKKQGFIVVSHDKQFLNNVVDHILAIERCQLKLYQGNYQVYEQEKFAQDQVEQLTNQKLTKEIKRLGETAKEKESWAKKREQNNFGRNIAERMMRRSKAIEHRMDKQIDEKKQLLRNVDEFDSLTAKNLTSHHQVLLRFENFSLKYKDSDTYLFQPINAEIKGNEQWILSGLNGVGKSTLIDFINQPESYDYQGDFFLADKVQFSHISQNYNKHRGTLKEFAEVNQLDYTDLLNLLRKLGVERDVFRVPIEEMSMGQRKKVEVVKSLLTPAHLFIWDEPLNYLDTYNQQQLLELIAVCQLTVLCIEHDLSFQEQFKENRIVLKSPLQKNEEGTS</sequence>
<dbReference type="EMBL" id="NGJS01000002">
    <property type="protein sequence ID" value="RSU00093.1"/>
    <property type="molecule type" value="Genomic_DNA"/>
</dbReference>
<dbReference type="InterPro" id="IPR003439">
    <property type="entry name" value="ABC_transporter-like_ATP-bd"/>
</dbReference>
<dbReference type="NCBIfam" id="NF000355">
    <property type="entry name" value="ribo_prot_ABC_F"/>
    <property type="match status" value="1"/>
</dbReference>
<dbReference type="OrthoDB" id="9762369at2"/>
<dbReference type="GO" id="GO:0005524">
    <property type="term" value="F:ATP binding"/>
    <property type="evidence" value="ECO:0007669"/>
    <property type="project" value="UniProtKB-KW"/>
</dbReference>
<evidence type="ECO:0000313" key="4">
    <source>
        <dbReference type="EMBL" id="RSU00093.1"/>
    </source>
</evidence>
<gene>
    <name evidence="4" type="ORF">CBF37_01980</name>
</gene>
<keyword evidence="2" id="KW-0067">ATP-binding</keyword>
<dbReference type="AlphaFoldDB" id="A0A430A137"/>
<keyword evidence="1" id="KW-0547">Nucleotide-binding</keyword>
<dbReference type="PANTHER" id="PTHR42855:SF2">
    <property type="entry name" value="DRUG RESISTANCE ABC TRANSPORTER,ATP-BINDING PROTEIN"/>
    <property type="match status" value="1"/>
</dbReference>
<dbReference type="Proteomes" id="UP000287857">
    <property type="component" value="Unassembled WGS sequence"/>
</dbReference>
<organism evidence="4 5">
    <name type="scientific">Vagococcus vulneris</name>
    <dbReference type="NCBI Taxonomy" id="1977869"/>
    <lineage>
        <taxon>Bacteria</taxon>
        <taxon>Bacillati</taxon>
        <taxon>Bacillota</taxon>
        <taxon>Bacilli</taxon>
        <taxon>Lactobacillales</taxon>
        <taxon>Enterococcaceae</taxon>
        <taxon>Vagococcus</taxon>
    </lineage>
</organism>
<dbReference type="GO" id="GO:0016887">
    <property type="term" value="F:ATP hydrolysis activity"/>
    <property type="evidence" value="ECO:0007669"/>
    <property type="project" value="InterPro"/>
</dbReference>
<dbReference type="RefSeq" id="WP_125983045.1">
    <property type="nucleotide sequence ID" value="NZ_NGJS01000002.1"/>
</dbReference>
<proteinExistence type="predicted"/>
<dbReference type="CDD" id="cd00267">
    <property type="entry name" value="ABC_ATPase"/>
    <property type="match status" value="1"/>
</dbReference>
<comment type="caution">
    <text evidence="4">The sequence shown here is derived from an EMBL/GenBank/DDBJ whole genome shotgun (WGS) entry which is preliminary data.</text>
</comment>
<dbReference type="InterPro" id="IPR027417">
    <property type="entry name" value="P-loop_NTPase"/>
</dbReference>